<keyword evidence="1" id="KW-0812">Transmembrane</keyword>
<comment type="caution">
    <text evidence="2">The sequence shown here is derived from an EMBL/GenBank/DDBJ whole genome shotgun (WGS) entry which is preliminary data.</text>
</comment>
<reference evidence="2 5" key="1">
    <citation type="submission" date="2021-11" db="EMBL/GenBank/DDBJ databases">
        <title>Draft genome sequence of Capnocytophaga sp. strain KC07075 isolated from cat oral cavity.</title>
        <authorList>
            <person name="Suzuki M."/>
            <person name="Imaoka K."/>
            <person name="Kimura M."/>
            <person name="Morikawa S."/>
            <person name="Maeda K."/>
        </authorList>
    </citation>
    <scope>NUCLEOTIDE SEQUENCE</scope>
    <source>
        <strain evidence="2">KC07075</strain>
        <strain evidence="3 5">KC07079</strain>
    </source>
</reference>
<evidence type="ECO:0000313" key="5">
    <source>
        <dbReference type="Proteomes" id="UP001208692"/>
    </source>
</evidence>
<evidence type="ECO:0000313" key="3">
    <source>
        <dbReference type="EMBL" id="GJM53719.1"/>
    </source>
</evidence>
<protein>
    <submittedName>
        <fullName evidence="2">Uncharacterized protein</fullName>
    </submittedName>
</protein>
<organism evidence="2 4">
    <name type="scientific">Capnocytophaga catalasegens</name>
    <dbReference type="NCBI Taxonomy" id="1004260"/>
    <lineage>
        <taxon>Bacteria</taxon>
        <taxon>Pseudomonadati</taxon>
        <taxon>Bacteroidota</taxon>
        <taxon>Flavobacteriia</taxon>
        <taxon>Flavobacteriales</taxon>
        <taxon>Flavobacteriaceae</taxon>
        <taxon>Capnocytophaga</taxon>
    </lineage>
</organism>
<keyword evidence="1" id="KW-1133">Transmembrane helix</keyword>
<keyword evidence="5" id="KW-1185">Reference proteome</keyword>
<dbReference type="EMBL" id="BQKB01000048">
    <property type="protein sequence ID" value="GJM53719.1"/>
    <property type="molecule type" value="Genomic_DNA"/>
</dbReference>
<dbReference type="Proteomes" id="UP001208692">
    <property type="component" value="Unassembled WGS sequence"/>
</dbReference>
<dbReference type="AlphaFoldDB" id="A0AAV5AZI1"/>
<evidence type="ECO:0000313" key="2">
    <source>
        <dbReference type="EMBL" id="GJM51466.1"/>
    </source>
</evidence>
<dbReference type="Proteomes" id="UP001207736">
    <property type="component" value="Unassembled WGS sequence"/>
</dbReference>
<accession>A0AAV5AZI1</accession>
<proteinExistence type="predicted"/>
<keyword evidence="1" id="KW-0472">Membrane</keyword>
<gene>
    <name evidence="2" type="ORF">RCZ15_24390</name>
    <name evidence="3" type="ORF">RCZ16_20350</name>
</gene>
<evidence type="ECO:0000313" key="4">
    <source>
        <dbReference type="Proteomes" id="UP001207736"/>
    </source>
</evidence>
<dbReference type="EMBL" id="BQKA01000057">
    <property type="protein sequence ID" value="GJM51466.1"/>
    <property type="molecule type" value="Genomic_DNA"/>
</dbReference>
<feature type="transmembrane region" description="Helical" evidence="1">
    <location>
        <begin position="32"/>
        <end position="52"/>
    </location>
</feature>
<evidence type="ECO:0000256" key="1">
    <source>
        <dbReference type="SAM" id="Phobius"/>
    </source>
</evidence>
<name>A0AAV5AZI1_9FLAO</name>
<sequence>MVSYSDTASPSEPVKEIFFNAISNNFFNENTLVYVSIGIGTGLLLNLIISILNRKRRD</sequence>